<organism evidence="1 2">
    <name type="scientific">Aerosakkonema funiforme FACHB-1375</name>
    <dbReference type="NCBI Taxonomy" id="2949571"/>
    <lineage>
        <taxon>Bacteria</taxon>
        <taxon>Bacillati</taxon>
        <taxon>Cyanobacteriota</taxon>
        <taxon>Cyanophyceae</taxon>
        <taxon>Oscillatoriophycideae</taxon>
        <taxon>Aerosakkonematales</taxon>
        <taxon>Aerosakkonemataceae</taxon>
        <taxon>Aerosakkonema</taxon>
    </lineage>
</organism>
<reference evidence="1" key="1">
    <citation type="journal article" date="2015" name="ISME J.">
        <title>Draft Genome Sequence of Streptomyces incarnatus NRRL8089, which Produces the Nucleoside Antibiotic Sinefungin.</title>
        <authorList>
            <person name="Oshima K."/>
            <person name="Hattori M."/>
            <person name="Shimizu H."/>
            <person name="Fukuda K."/>
            <person name="Nemoto M."/>
            <person name="Inagaki K."/>
            <person name="Tamura T."/>
        </authorList>
    </citation>
    <scope>NUCLEOTIDE SEQUENCE</scope>
    <source>
        <strain evidence="1">FACHB-1375</strain>
    </source>
</reference>
<reference evidence="1" key="2">
    <citation type="submission" date="2020-08" db="EMBL/GenBank/DDBJ databases">
        <authorList>
            <person name="Chen M."/>
            <person name="Teng W."/>
            <person name="Zhao L."/>
            <person name="Hu C."/>
            <person name="Zhou Y."/>
            <person name="Han B."/>
            <person name="Song L."/>
            <person name="Shu W."/>
        </authorList>
    </citation>
    <scope>NUCLEOTIDE SEQUENCE</scope>
    <source>
        <strain evidence="1">FACHB-1375</strain>
    </source>
</reference>
<gene>
    <name evidence="1" type="ORF">H6G03_04150</name>
</gene>
<keyword evidence="2" id="KW-1185">Reference proteome</keyword>
<dbReference type="AlphaFoldDB" id="A0A926ZEP8"/>
<evidence type="ECO:0000313" key="2">
    <source>
        <dbReference type="Proteomes" id="UP000641646"/>
    </source>
</evidence>
<evidence type="ECO:0008006" key="3">
    <source>
        <dbReference type="Google" id="ProtNLM"/>
    </source>
</evidence>
<protein>
    <recommendedName>
        <fullName evidence="3">JAB domain-containing protein</fullName>
    </recommendedName>
</protein>
<accession>A0A926ZEP8</accession>
<name>A0A926ZEP8_9CYAN</name>
<dbReference type="RefSeq" id="WP_190462368.1">
    <property type="nucleotide sequence ID" value="NZ_JACJPW010000007.1"/>
</dbReference>
<proteinExistence type="predicted"/>
<sequence>MNQLPLINYLIAHKKPLPACNASMYEFILAGNGVFIRAVRDGLSVIAPLVECNIPGLEKIEPEFHLEYPLVTRELVEKILQLSQQAAPNEILFHLYYEQAWKLKIPAQINKEVTVTRLDSSPNVLIEIHSHHVLPANFSVQDDSEESGFKIYGVIGTIFSQPTLRLRVGIYHQVFWEIPAYLVFDIPTKIYDATLVDYVRLLIP</sequence>
<comment type="caution">
    <text evidence="1">The sequence shown here is derived from an EMBL/GenBank/DDBJ whole genome shotgun (WGS) entry which is preliminary data.</text>
</comment>
<dbReference type="EMBL" id="JACJPW010000007">
    <property type="protein sequence ID" value="MBD2180308.1"/>
    <property type="molecule type" value="Genomic_DNA"/>
</dbReference>
<evidence type="ECO:0000313" key="1">
    <source>
        <dbReference type="EMBL" id="MBD2180308.1"/>
    </source>
</evidence>
<dbReference type="Proteomes" id="UP000641646">
    <property type="component" value="Unassembled WGS sequence"/>
</dbReference>